<dbReference type="InterPro" id="IPR036805">
    <property type="entry name" value="Tscrpt_elong_fac_GreA/B_N_sf"/>
</dbReference>
<dbReference type="GO" id="GO:0032784">
    <property type="term" value="P:regulation of DNA-templated transcription elongation"/>
    <property type="evidence" value="ECO:0007669"/>
    <property type="project" value="UniProtKB-UniRule"/>
</dbReference>
<dbReference type="GO" id="GO:0003746">
    <property type="term" value="F:translation elongation factor activity"/>
    <property type="evidence" value="ECO:0007669"/>
    <property type="project" value="UniProtKB-KW"/>
</dbReference>
<dbReference type="InterPro" id="IPR028624">
    <property type="entry name" value="Tscrpt_elong_fac_GreA/B"/>
</dbReference>
<dbReference type="Proteomes" id="UP000186465">
    <property type="component" value="Unassembled WGS sequence"/>
</dbReference>
<gene>
    <name evidence="8" type="primary">greA</name>
    <name evidence="12" type="ORF">BM477_02415</name>
</gene>
<dbReference type="HAMAP" id="MF_00105">
    <property type="entry name" value="GreA_GreB"/>
    <property type="match status" value="1"/>
</dbReference>
<evidence type="ECO:0000256" key="6">
    <source>
        <dbReference type="ARBA" id="ARBA00024916"/>
    </source>
</evidence>
<sequence length="159" mass="17762">MTEKRWIDKASYQKLQEELAFLTETKRPEIARKIDEARQDGDLKENGAYHAARDEQSMNETRILQLEELLRNSEVGETPADDGIVEPGMVVTVKMAGREMKFLLGLREASDDLDIDVYSPEAPLGQAILGSKQGDTVSYKAPNGKTFDVEILKASPYEG</sequence>
<feature type="region of interest" description="Disordered" evidence="9">
    <location>
        <begin position="37"/>
        <end position="56"/>
    </location>
</feature>
<feature type="domain" description="Transcription elongation factor GreA/GreB C-terminal" evidence="10">
    <location>
        <begin position="82"/>
        <end position="155"/>
    </location>
</feature>
<evidence type="ECO:0000256" key="5">
    <source>
        <dbReference type="ARBA" id="ARBA00023163"/>
    </source>
</evidence>
<dbReference type="AlphaFoldDB" id="A0A1Q5PRP9"/>
<dbReference type="NCBIfam" id="NF001262">
    <property type="entry name" value="PRK00226.1-3"/>
    <property type="match status" value="1"/>
</dbReference>
<keyword evidence="5 8" id="KW-0804">Transcription</keyword>
<dbReference type="OrthoDB" id="9797227at2"/>
<keyword evidence="3 8" id="KW-0805">Transcription regulation</keyword>
<comment type="function">
    <text evidence="6 8">Necessary for efficient RNA polymerase transcription elongation past template-encoded arresting sites. The arresting sites in DNA have the property of trapping a certain fraction of elongating RNA polymerases that pass through, resulting in locked ternary complexes. Cleavage of the nascent transcript by cleavage factors such as GreA or GreB allows the resumption of elongation from the new 3'terminus. GreA releases sequences of 2 to 3 nucleotides.</text>
</comment>
<evidence type="ECO:0000256" key="9">
    <source>
        <dbReference type="SAM" id="MobiDB-lite"/>
    </source>
</evidence>
<comment type="similarity">
    <text evidence="1 8">Belongs to the GreA/GreB family.</text>
</comment>
<evidence type="ECO:0000259" key="11">
    <source>
        <dbReference type="Pfam" id="PF03449"/>
    </source>
</evidence>
<dbReference type="GO" id="GO:0070063">
    <property type="term" value="F:RNA polymerase binding"/>
    <property type="evidence" value="ECO:0007669"/>
    <property type="project" value="InterPro"/>
</dbReference>
<protein>
    <recommendedName>
        <fullName evidence="2 8">Transcription elongation factor GreA</fullName>
    </recommendedName>
    <alternativeName>
        <fullName evidence="7 8">Transcript cleavage factor GreA</fullName>
    </alternativeName>
</protein>
<name>A0A1Q5PRP9_9ACTO</name>
<evidence type="ECO:0000256" key="7">
    <source>
        <dbReference type="ARBA" id="ARBA00030776"/>
    </source>
</evidence>
<dbReference type="InterPro" id="IPR022691">
    <property type="entry name" value="Tscrpt_elong_fac_GreA/B_N"/>
</dbReference>
<comment type="caution">
    <text evidence="12">The sequence shown here is derived from an EMBL/GenBank/DDBJ whole genome shotgun (WGS) entry which is preliminary data.</text>
</comment>
<evidence type="ECO:0000313" key="12">
    <source>
        <dbReference type="EMBL" id="OKL50264.1"/>
    </source>
</evidence>
<accession>A0A1Q5PRP9</accession>
<feature type="domain" description="Transcription elongation factor GreA/GreB N-terminal" evidence="11">
    <location>
        <begin position="7"/>
        <end position="75"/>
    </location>
</feature>
<dbReference type="GO" id="GO:0006354">
    <property type="term" value="P:DNA-templated transcription elongation"/>
    <property type="evidence" value="ECO:0007669"/>
    <property type="project" value="TreeGrafter"/>
</dbReference>
<reference evidence="13" key="1">
    <citation type="submission" date="2016-11" db="EMBL/GenBank/DDBJ databases">
        <title>Actinomyces gypaetusis sp. nov. isolated from Gypaetus barbatus in Qinghai Tibet Plateau China.</title>
        <authorList>
            <person name="Meng X."/>
        </authorList>
    </citation>
    <scope>NUCLEOTIDE SEQUENCE [LARGE SCALE GENOMIC DNA]</scope>
    <source>
        <strain evidence="13">DSM 15383</strain>
    </source>
</reference>
<keyword evidence="12" id="KW-0648">Protein biosynthesis</keyword>
<dbReference type="EMBL" id="MPDM01000002">
    <property type="protein sequence ID" value="OKL50264.1"/>
    <property type="molecule type" value="Genomic_DNA"/>
</dbReference>
<dbReference type="InterPro" id="IPR036953">
    <property type="entry name" value="GreA/GreB_C_sf"/>
</dbReference>
<evidence type="ECO:0000259" key="10">
    <source>
        <dbReference type="Pfam" id="PF01272"/>
    </source>
</evidence>
<dbReference type="InterPro" id="IPR018151">
    <property type="entry name" value="TF_GreA/GreB_CS"/>
</dbReference>
<dbReference type="RefSeq" id="WP_075361090.1">
    <property type="nucleotide sequence ID" value="NZ_MPDM01000002.1"/>
</dbReference>
<keyword evidence="12" id="KW-0251">Elongation factor</keyword>
<dbReference type="STRING" id="156892.BM477_02415"/>
<dbReference type="Gene3D" id="1.10.287.180">
    <property type="entry name" value="Transcription elongation factor, GreA/GreB, N-terminal domain"/>
    <property type="match status" value="1"/>
</dbReference>
<evidence type="ECO:0000256" key="3">
    <source>
        <dbReference type="ARBA" id="ARBA00023015"/>
    </source>
</evidence>
<proteinExistence type="inferred from homology"/>
<evidence type="ECO:0000256" key="1">
    <source>
        <dbReference type="ARBA" id="ARBA00008213"/>
    </source>
</evidence>
<keyword evidence="4 8" id="KW-0238">DNA-binding</keyword>
<dbReference type="InterPro" id="IPR001437">
    <property type="entry name" value="Tscrpt_elong_fac_GreA/B_C"/>
</dbReference>
<evidence type="ECO:0000256" key="4">
    <source>
        <dbReference type="ARBA" id="ARBA00023125"/>
    </source>
</evidence>
<dbReference type="PANTHER" id="PTHR30437:SF4">
    <property type="entry name" value="TRANSCRIPTION ELONGATION FACTOR GREA"/>
    <property type="match status" value="1"/>
</dbReference>
<keyword evidence="13" id="KW-1185">Reference proteome</keyword>
<evidence type="ECO:0000256" key="2">
    <source>
        <dbReference type="ARBA" id="ARBA00013729"/>
    </source>
</evidence>
<dbReference type="FunFam" id="1.10.287.180:FF:000001">
    <property type="entry name" value="Transcription elongation factor GreA"/>
    <property type="match status" value="1"/>
</dbReference>
<dbReference type="InterPro" id="IPR023459">
    <property type="entry name" value="Tscrpt_elong_fac_GreA/B_fam"/>
</dbReference>
<dbReference type="SUPFAM" id="SSF46557">
    <property type="entry name" value="GreA transcript cleavage protein, N-terminal domain"/>
    <property type="match status" value="1"/>
</dbReference>
<dbReference type="SUPFAM" id="SSF54534">
    <property type="entry name" value="FKBP-like"/>
    <property type="match status" value="1"/>
</dbReference>
<dbReference type="Pfam" id="PF01272">
    <property type="entry name" value="GreA_GreB"/>
    <property type="match status" value="1"/>
</dbReference>
<dbReference type="PANTHER" id="PTHR30437">
    <property type="entry name" value="TRANSCRIPTION ELONGATION FACTOR GREA"/>
    <property type="match status" value="1"/>
</dbReference>
<dbReference type="Pfam" id="PF03449">
    <property type="entry name" value="GreA_GreB_N"/>
    <property type="match status" value="1"/>
</dbReference>
<dbReference type="PIRSF" id="PIRSF006092">
    <property type="entry name" value="GreA_GreB"/>
    <property type="match status" value="1"/>
</dbReference>
<evidence type="ECO:0000313" key="13">
    <source>
        <dbReference type="Proteomes" id="UP000186465"/>
    </source>
</evidence>
<dbReference type="Gene3D" id="3.10.50.30">
    <property type="entry name" value="Transcription elongation factor, GreA/GreB, C-terminal domain"/>
    <property type="match status" value="1"/>
</dbReference>
<organism evidence="12 13">
    <name type="scientific">Boudabousia marimammalium</name>
    <dbReference type="NCBI Taxonomy" id="156892"/>
    <lineage>
        <taxon>Bacteria</taxon>
        <taxon>Bacillati</taxon>
        <taxon>Actinomycetota</taxon>
        <taxon>Actinomycetes</taxon>
        <taxon>Actinomycetales</taxon>
        <taxon>Actinomycetaceae</taxon>
        <taxon>Boudabousia</taxon>
    </lineage>
</organism>
<dbReference type="PROSITE" id="PS00829">
    <property type="entry name" value="GREAB_1"/>
    <property type="match status" value="1"/>
</dbReference>
<evidence type="ECO:0000256" key="8">
    <source>
        <dbReference type="HAMAP-Rule" id="MF_00105"/>
    </source>
</evidence>
<dbReference type="GO" id="GO:0003677">
    <property type="term" value="F:DNA binding"/>
    <property type="evidence" value="ECO:0007669"/>
    <property type="project" value="UniProtKB-UniRule"/>
</dbReference>